<dbReference type="PANTHER" id="PTHR43031:SF18">
    <property type="entry name" value="RHODANESE-RELATED SULFURTRANSFERASES"/>
    <property type="match status" value="1"/>
</dbReference>
<proteinExistence type="predicted"/>
<dbReference type="Gene3D" id="3.40.250.10">
    <property type="entry name" value="Rhodanese-like domain"/>
    <property type="match status" value="1"/>
</dbReference>
<evidence type="ECO:0000313" key="3">
    <source>
        <dbReference type="EMBL" id="MCK7592517.1"/>
    </source>
</evidence>
<dbReference type="RefSeq" id="WP_248204710.1">
    <property type="nucleotide sequence ID" value="NZ_JALNMH010000001.1"/>
</dbReference>
<keyword evidence="1" id="KW-0812">Transmembrane</keyword>
<organism evidence="3 4">
    <name type="scientific">Pseudomarimonas salicorniae</name>
    <dbReference type="NCBI Taxonomy" id="2933270"/>
    <lineage>
        <taxon>Bacteria</taxon>
        <taxon>Pseudomonadati</taxon>
        <taxon>Pseudomonadota</taxon>
        <taxon>Gammaproteobacteria</taxon>
        <taxon>Lysobacterales</taxon>
        <taxon>Lysobacteraceae</taxon>
        <taxon>Pseudomarimonas</taxon>
    </lineage>
</organism>
<dbReference type="EMBL" id="JALNMH010000001">
    <property type="protein sequence ID" value="MCK7592517.1"/>
    <property type="molecule type" value="Genomic_DNA"/>
</dbReference>
<dbReference type="Proteomes" id="UP001431449">
    <property type="component" value="Unassembled WGS sequence"/>
</dbReference>
<accession>A0ABT0GDU5</accession>
<keyword evidence="1" id="KW-0472">Membrane</keyword>
<protein>
    <submittedName>
        <fullName evidence="3">Rhodanese-like domain-containing protein</fullName>
    </submittedName>
</protein>
<dbReference type="PANTHER" id="PTHR43031">
    <property type="entry name" value="FAD-DEPENDENT OXIDOREDUCTASE"/>
    <property type="match status" value="1"/>
</dbReference>
<reference evidence="3" key="1">
    <citation type="submission" date="2022-04" db="EMBL/GenBank/DDBJ databases">
        <title>Lysobacter sp. CAU 1642 isolated from sea sand.</title>
        <authorList>
            <person name="Kim W."/>
        </authorList>
    </citation>
    <scope>NUCLEOTIDE SEQUENCE</scope>
    <source>
        <strain evidence="3">CAU 1642</strain>
    </source>
</reference>
<dbReference type="CDD" id="cd00158">
    <property type="entry name" value="RHOD"/>
    <property type="match status" value="1"/>
</dbReference>
<dbReference type="InterPro" id="IPR036873">
    <property type="entry name" value="Rhodanese-like_dom_sf"/>
</dbReference>
<feature type="transmembrane region" description="Helical" evidence="1">
    <location>
        <begin position="12"/>
        <end position="30"/>
    </location>
</feature>
<dbReference type="Pfam" id="PF00581">
    <property type="entry name" value="Rhodanese"/>
    <property type="match status" value="1"/>
</dbReference>
<dbReference type="SUPFAM" id="SSF52821">
    <property type="entry name" value="Rhodanese/Cell cycle control phosphatase"/>
    <property type="match status" value="1"/>
</dbReference>
<dbReference type="InterPro" id="IPR050229">
    <property type="entry name" value="GlpE_sulfurtransferase"/>
</dbReference>
<comment type="caution">
    <text evidence="3">The sequence shown here is derived from an EMBL/GenBank/DDBJ whole genome shotgun (WGS) entry which is preliminary data.</text>
</comment>
<evidence type="ECO:0000256" key="1">
    <source>
        <dbReference type="SAM" id="Phobius"/>
    </source>
</evidence>
<evidence type="ECO:0000259" key="2">
    <source>
        <dbReference type="PROSITE" id="PS50206"/>
    </source>
</evidence>
<gene>
    <name evidence="3" type="ORF">M0G41_02410</name>
</gene>
<keyword evidence="4" id="KW-1185">Reference proteome</keyword>
<feature type="domain" description="Rhodanese" evidence="2">
    <location>
        <begin position="52"/>
        <end position="142"/>
    </location>
</feature>
<dbReference type="SMART" id="SM00450">
    <property type="entry name" value="RHOD"/>
    <property type="match status" value="1"/>
</dbReference>
<sequence>MLSEQLPEFIGNHPILSLAFVGIGIALVANEMSRFTRGYKGISPAELTRLINREDALVIDVSAHNDFEKGHIVGSRHLAMSQFDPGHKLLAKSKELPVVIVCRTGVAGGNAAKQLVKAGFTRVHLLEGGVAAWQQADLPLARGKA</sequence>
<keyword evidence="1" id="KW-1133">Transmembrane helix</keyword>
<name>A0ABT0GDU5_9GAMM</name>
<dbReference type="InterPro" id="IPR001763">
    <property type="entry name" value="Rhodanese-like_dom"/>
</dbReference>
<dbReference type="PROSITE" id="PS50206">
    <property type="entry name" value="RHODANESE_3"/>
    <property type="match status" value="1"/>
</dbReference>
<evidence type="ECO:0000313" key="4">
    <source>
        <dbReference type="Proteomes" id="UP001431449"/>
    </source>
</evidence>